<protein>
    <submittedName>
        <fullName evidence="1">Uncharacterized protein</fullName>
    </submittedName>
</protein>
<dbReference type="SUPFAM" id="SSF55418">
    <property type="entry name" value="eIF4e-like"/>
    <property type="match status" value="1"/>
</dbReference>
<dbReference type="EMBL" id="CH476732">
    <property type="protein sequence ID" value="EIE76218.1"/>
    <property type="molecule type" value="Genomic_DNA"/>
</dbReference>
<dbReference type="AlphaFoldDB" id="I1BJ38"/>
<dbReference type="Gene3D" id="3.30.760.10">
    <property type="entry name" value="RNA Cap, Translation Initiation Factor Eif4e"/>
    <property type="match status" value="1"/>
</dbReference>
<reference evidence="1 2" key="1">
    <citation type="journal article" date="2009" name="PLoS Genet.">
        <title>Genomic analysis of the basal lineage fungus Rhizopus oryzae reveals a whole-genome duplication.</title>
        <authorList>
            <person name="Ma L.-J."/>
            <person name="Ibrahim A.S."/>
            <person name="Skory C."/>
            <person name="Grabherr M.G."/>
            <person name="Burger G."/>
            <person name="Butler M."/>
            <person name="Elias M."/>
            <person name="Idnurm A."/>
            <person name="Lang B.F."/>
            <person name="Sone T."/>
            <person name="Abe A."/>
            <person name="Calvo S.E."/>
            <person name="Corrochano L.M."/>
            <person name="Engels R."/>
            <person name="Fu J."/>
            <person name="Hansberg W."/>
            <person name="Kim J.-M."/>
            <person name="Kodira C.D."/>
            <person name="Koehrsen M.J."/>
            <person name="Liu B."/>
            <person name="Miranda-Saavedra D."/>
            <person name="O'Leary S."/>
            <person name="Ortiz-Castellanos L."/>
            <person name="Poulter R."/>
            <person name="Rodriguez-Romero J."/>
            <person name="Ruiz-Herrera J."/>
            <person name="Shen Y.-Q."/>
            <person name="Zeng Q."/>
            <person name="Galagan J."/>
            <person name="Birren B.W."/>
            <person name="Cuomo C.A."/>
            <person name="Wickes B.L."/>
        </authorList>
    </citation>
    <scope>NUCLEOTIDE SEQUENCE [LARGE SCALE GENOMIC DNA]</scope>
    <source>
        <strain evidence="2">RA 99-880 / ATCC MYA-4621 / FGSC 9543 / NRRL 43880</strain>
    </source>
</reference>
<dbReference type="InterPro" id="IPR023398">
    <property type="entry name" value="TIF_eIF4e-like"/>
</dbReference>
<dbReference type="GeneID" id="93607894"/>
<organism evidence="1 2">
    <name type="scientific">Rhizopus delemar (strain RA 99-880 / ATCC MYA-4621 / FGSC 9543 / NRRL 43880)</name>
    <name type="common">Mucormycosis agent</name>
    <name type="synonym">Rhizopus arrhizus var. delemar</name>
    <dbReference type="NCBI Taxonomy" id="246409"/>
    <lineage>
        <taxon>Eukaryota</taxon>
        <taxon>Fungi</taxon>
        <taxon>Fungi incertae sedis</taxon>
        <taxon>Mucoromycota</taxon>
        <taxon>Mucoromycotina</taxon>
        <taxon>Mucoromycetes</taxon>
        <taxon>Mucorales</taxon>
        <taxon>Mucorineae</taxon>
        <taxon>Rhizopodaceae</taxon>
        <taxon>Rhizopus</taxon>
    </lineage>
</organism>
<evidence type="ECO:0000313" key="1">
    <source>
        <dbReference type="EMBL" id="EIE76218.1"/>
    </source>
</evidence>
<sequence length="67" mass="7552">MAFIGGNLFMFGTVGIVLSKRHRNTCRIEIWLNGSATNDKISELKTNLQSLLPNEGVQTSQFKKHFL</sequence>
<name>I1BJ38_RHIO9</name>
<keyword evidence="2" id="KW-1185">Reference proteome</keyword>
<proteinExistence type="predicted"/>
<gene>
    <name evidence="1" type="ORF">RO3G_00922</name>
</gene>
<dbReference type="VEuPathDB" id="FungiDB:RO3G_00922"/>
<dbReference type="Proteomes" id="UP000009138">
    <property type="component" value="Unassembled WGS sequence"/>
</dbReference>
<evidence type="ECO:0000313" key="2">
    <source>
        <dbReference type="Proteomes" id="UP000009138"/>
    </source>
</evidence>
<dbReference type="InParanoid" id="I1BJ38"/>
<accession>I1BJ38</accession>
<dbReference type="RefSeq" id="XP_067511614.1">
    <property type="nucleotide sequence ID" value="XM_067655513.1"/>
</dbReference>